<name>A0A8G0PAB8_9FLAO</name>
<dbReference type="Pfam" id="PF13420">
    <property type="entry name" value="Acetyltransf_4"/>
    <property type="match status" value="1"/>
</dbReference>
<evidence type="ECO:0000256" key="2">
    <source>
        <dbReference type="ARBA" id="ARBA00023315"/>
    </source>
</evidence>
<dbReference type="SUPFAM" id="SSF55729">
    <property type="entry name" value="Acyl-CoA N-acyltransferases (Nat)"/>
    <property type="match status" value="1"/>
</dbReference>
<dbReference type="InterPro" id="IPR000182">
    <property type="entry name" value="GNAT_dom"/>
</dbReference>
<dbReference type="PROSITE" id="PS51186">
    <property type="entry name" value="GNAT"/>
    <property type="match status" value="1"/>
</dbReference>
<reference evidence="4" key="1">
    <citation type="submission" date="2020-12" db="EMBL/GenBank/DDBJ databases">
        <title>Genome sequencing of genetic groups of Flavobacterium columnare.</title>
        <authorList>
            <person name="Waldbieser G.C."/>
            <person name="Griffin M.J."/>
            <person name="LaFrentz B.R."/>
        </authorList>
    </citation>
    <scope>NUCLEOTIDE SEQUENCE</scope>
    <source>
        <strain evidence="4">90-106</strain>
    </source>
</reference>
<evidence type="ECO:0000313" key="4">
    <source>
        <dbReference type="EMBL" id="QYS89313.1"/>
    </source>
</evidence>
<dbReference type="PANTHER" id="PTHR43072:SF23">
    <property type="entry name" value="UPF0039 PROTEIN C11D3.02C"/>
    <property type="match status" value="1"/>
</dbReference>
<evidence type="ECO:0000259" key="3">
    <source>
        <dbReference type="PROSITE" id="PS51186"/>
    </source>
</evidence>
<sequence length="169" mass="19542">MSIHIREAKYTDLPDILEIVNYEIVNSTSIWEYHIRTLEQQQKIFNEKKLNNQPFLVAIKGNKTVGFGTYGSFRFKIGYQFTAEHSVYVHKDFHGNGIGSHLLKELIKIAKKQKLHTLIGVIDSENSGSITFHKKLGFQEVGHIKEAGFKFNKWLDSTFVQILLQILNY</sequence>
<dbReference type="PANTHER" id="PTHR43072">
    <property type="entry name" value="N-ACETYLTRANSFERASE"/>
    <property type="match status" value="1"/>
</dbReference>
<dbReference type="AlphaFoldDB" id="A0A8G0PAB8"/>
<keyword evidence="1 4" id="KW-0808">Transferase</keyword>
<proteinExistence type="predicted"/>
<dbReference type="GO" id="GO:0016747">
    <property type="term" value="F:acyltransferase activity, transferring groups other than amino-acyl groups"/>
    <property type="evidence" value="ECO:0007669"/>
    <property type="project" value="InterPro"/>
</dbReference>
<dbReference type="Gene3D" id="3.40.630.30">
    <property type="match status" value="1"/>
</dbReference>
<keyword evidence="2" id="KW-0012">Acyltransferase</keyword>
<organism evidence="4">
    <name type="scientific">Flavobacterium columnare</name>
    <dbReference type="NCBI Taxonomy" id="996"/>
    <lineage>
        <taxon>Bacteria</taxon>
        <taxon>Pseudomonadati</taxon>
        <taxon>Bacteroidota</taxon>
        <taxon>Flavobacteriia</taxon>
        <taxon>Flavobacteriales</taxon>
        <taxon>Flavobacteriaceae</taxon>
        <taxon>Flavobacterium</taxon>
    </lineage>
</organism>
<dbReference type="EMBL" id="CP067378">
    <property type="protein sequence ID" value="QYS89313.1"/>
    <property type="molecule type" value="Genomic_DNA"/>
</dbReference>
<dbReference type="InterPro" id="IPR016181">
    <property type="entry name" value="Acyl_CoA_acyltransferase"/>
</dbReference>
<gene>
    <name evidence="4" type="ORF">JJC05_02780</name>
</gene>
<dbReference type="CDD" id="cd04301">
    <property type="entry name" value="NAT_SF"/>
    <property type="match status" value="1"/>
</dbReference>
<protein>
    <submittedName>
        <fullName evidence="4">N-acetyltransferase</fullName>
    </submittedName>
</protein>
<evidence type="ECO:0000256" key="1">
    <source>
        <dbReference type="ARBA" id="ARBA00022679"/>
    </source>
</evidence>
<accession>A0A8G0PAB8</accession>
<dbReference type="KEGG" id="fdv:JJC05_02780"/>
<feature type="domain" description="N-acetyltransferase" evidence="3">
    <location>
        <begin position="3"/>
        <end position="156"/>
    </location>
</feature>
<dbReference type="Proteomes" id="UP000824721">
    <property type="component" value="Chromosome"/>
</dbReference>